<reference evidence="1" key="1">
    <citation type="journal article" date="2014" name="Int. J. Syst. Evol. Microbiol.">
        <title>Complete genome sequence of Corynebacterium casei LMG S-19264T (=DSM 44701T), isolated from a smear-ripened cheese.</title>
        <authorList>
            <consortium name="US DOE Joint Genome Institute (JGI-PGF)"/>
            <person name="Walter F."/>
            <person name="Albersmeier A."/>
            <person name="Kalinowski J."/>
            <person name="Ruckert C."/>
        </authorList>
    </citation>
    <scope>NUCLEOTIDE SEQUENCE</scope>
    <source>
        <strain evidence="1">CGMCC 1.15958</strain>
    </source>
</reference>
<organism evidence="1 2">
    <name type="scientific">Emticicia aquatilis</name>
    <dbReference type="NCBI Taxonomy" id="1537369"/>
    <lineage>
        <taxon>Bacteria</taxon>
        <taxon>Pseudomonadati</taxon>
        <taxon>Bacteroidota</taxon>
        <taxon>Cytophagia</taxon>
        <taxon>Cytophagales</taxon>
        <taxon>Leadbetterellaceae</taxon>
        <taxon>Emticicia</taxon>
    </lineage>
</organism>
<dbReference type="RefSeq" id="WP_188767805.1">
    <property type="nucleotide sequence ID" value="NZ_BMKK01000007.1"/>
</dbReference>
<accession>A0A916YZX5</accession>
<evidence type="ECO:0000313" key="2">
    <source>
        <dbReference type="Proteomes" id="UP000609064"/>
    </source>
</evidence>
<dbReference type="EMBL" id="BMKK01000007">
    <property type="protein sequence ID" value="GGD67860.1"/>
    <property type="molecule type" value="Genomic_DNA"/>
</dbReference>
<keyword evidence="2" id="KW-1185">Reference proteome</keyword>
<sequence length="173" mass="18778">MKYSVFILLIICGSFFDGFAQKPDTLYAKRVFLATHIYKDGIKLSSGKLTKIFSNTEQSKIKYQWSNILKPIGPVVAVGGVGLAYVALKGVDATAIVDGEPVDYKIRSLPKLLIGLSLVVGGLSMVESSNELAQHAVDIYNAKLKSNPKTSYINKIQFGLTETNGIGFSISLK</sequence>
<dbReference type="AlphaFoldDB" id="A0A916YZX5"/>
<comment type="caution">
    <text evidence="1">The sequence shown here is derived from an EMBL/GenBank/DDBJ whole genome shotgun (WGS) entry which is preliminary data.</text>
</comment>
<name>A0A916YZX5_9BACT</name>
<protein>
    <submittedName>
        <fullName evidence="1">Uncharacterized protein</fullName>
    </submittedName>
</protein>
<proteinExistence type="predicted"/>
<dbReference type="Proteomes" id="UP000609064">
    <property type="component" value="Unassembled WGS sequence"/>
</dbReference>
<evidence type="ECO:0000313" key="1">
    <source>
        <dbReference type="EMBL" id="GGD67860.1"/>
    </source>
</evidence>
<reference evidence="1" key="2">
    <citation type="submission" date="2020-09" db="EMBL/GenBank/DDBJ databases">
        <authorList>
            <person name="Sun Q."/>
            <person name="Zhou Y."/>
        </authorList>
    </citation>
    <scope>NUCLEOTIDE SEQUENCE</scope>
    <source>
        <strain evidence="1">CGMCC 1.15958</strain>
    </source>
</reference>
<gene>
    <name evidence="1" type="ORF">GCM10011514_34970</name>
</gene>